<feature type="domain" description="Heme haloperoxidase family profile" evidence="9">
    <location>
        <begin position="70"/>
        <end position="317"/>
    </location>
</feature>
<evidence type="ECO:0000256" key="3">
    <source>
        <dbReference type="ARBA" id="ARBA00022617"/>
    </source>
</evidence>
<dbReference type="PROSITE" id="PS51405">
    <property type="entry name" value="HEME_HALOPEROXIDASE"/>
    <property type="match status" value="1"/>
</dbReference>
<protein>
    <submittedName>
        <fullName evidence="10">Oxidase-like protein</fullName>
    </submittedName>
</protein>
<evidence type="ECO:0000313" key="11">
    <source>
        <dbReference type="Proteomes" id="UP000033647"/>
    </source>
</evidence>
<keyword evidence="6" id="KW-0408">Iron</keyword>
<keyword evidence="11" id="KW-1185">Reference proteome</keyword>
<organism evidence="10 11">
    <name type="scientific">Zymoseptoria brevis</name>
    <dbReference type="NCBI Taxonomy" id="1047168"/>
    <lineage>
        <taxon>Eukaryota</taxon>
        <taxon>Fungi</taxon>
        <taxon>Dikarya</taxon>
        <taxon>Ascomycota</taxon>
        <taxon>Pezizomycotina</taxon>
        <taxon>Dothideomycetes</taxon>
        <taxon>Dothideomycetidae</taxon>
        <taxon>Mycosphaerellales</taxon>
        <taxon>Mycosphaerellaceae</taxon>
        <taxon>Zymoseptoria</taxon>
    </lineage>
</organism>
<accession>A0A0F4GSN0</accession>
<evidence type="ECO:0000256" key="5">
    <source>
        <dbReference type="ARBA" id="ARBA00023002"/>
    </source>
</evidence>
<keyword evidence="5" id="KW-0560">Oxidoreductase</keyword>
<dbReference type="PANTHER" id="PTHR33577">
    <property type="entry name" value="STERIGMATOCYSTIN BIOSYNTHESIS PEROXIDASE STCC-RELATED"/>
    <property type="match status" value="1"/>
</dbReference>
<comment type="cofactor">
    <cofactor evidence="1">
        <name>heme b</name>
        <dbReference type="ChEBI" id="CHEBI:60344"/>
    </cofactor>
</comment>
<feature type="signal peptide" evidence="8">
    <location>
        <begin position="1"/>
        <end position="19"/>
    </location>
</feature>
<evidence type="ECO:0000256" key="7">
    <source>
        <dbReference type="ARBA" id="ARBA00025795"/>
    </source>
</evidence>
<evidence type="ECO:0000259" key="9">
    <source>
        <dbReference type="PROSITE" id="PS51405"/>
    </source>
</evidence>
<dbReference type="InterPro" id="IPR000028">
    <property type="entry name" value="Chloroperoxidase"/>
</dbReference>
<dbReference type="EMBL" id="LAFY01000330">
    <property type="protein sequence ID" value="KJY00254.1"/>
    <property type="molecule type" value="Genomic_DNA"/>
</dbReference>
<sequence length="423" mass="44880">MKFSSTAALLGAAAPFAAAFPTAMYEVVQNDPELAARAAEIMERQAGADSATALFEAIPTFSESQRVDLINYPFQAPGPDDLRGPCPGLNAFANHGLLPRNGYATIQQYIDVTQKIVGMGPNLATFLSVYAGAIDGNVVGWSMGGTPPPGVGGLLASNGNGLSGSHNKYEGDASPTRGDLYDPASGADDYSTFANQFQDLINYCPGGTVDIDCLTAFRSHRFDVQVQNNPYFFNGPFSGVLVQPAAYTFIYRFMANHSAENPIGELNYDVLKSWFGIEGENGSYVAKQGHERIPENWYRRSLTAPYETHYFLGDVVAAAALHPKFLSIGGNTGTTNSFSGVDVTNLTGGVFNSASLLSGNNLDCFAFQASKQATVDLAAGLLQPVTDALTGALSGVLAPLSCPRLKSIDTAQLKKFPGFSRQS</sequence>
<dbReference type="OrthoDB" id="407298at2759"/>
<feature type="chain" id="PRO_5002468707" evidence="8">
    <location>
        <begin position="20"/>
        <end position="423"/>
    </location>
</feature>
<comment type="caution">
    <text evidence="10">The sequence shown here is derived from an EMBL/GenBank/DDBJ whole genome shotgun (WGS) entry which is preliminary data.</text>
</comment>
<comment type="similarity">
    <text evidence="7">Belongs to the chloroperoxidase family.</text>
</comment>
<dbReference type="GO" id="GO:0004601">
    <property type="term" value="F:peroxidase activity"/>
    <property type="evidence" value="ECO:0007669"/>
    <property type="project" value="UniProtKB-KW"/>
</dbReference>
<dbReference type="GO" id="GO:0046872">
    <property type="term" value="F:metal ion binding"/>
    <property type="evidence" value="ECO:0007669"/>
    <property type="project" value="UniProtKB-KW"/>
</dbReference>
<dbReference type="AlphaFoldDB" id="A0A0F4GSN0"/>
<dbReference type="PANTHER" id="PTHR33577:SF1">
    <property type="entry name" value="HEME HALOPEROXIDASE FAMILY PROFILE DOMAIN-CONTAINING PROTEIN"/>
    <property type="match status" value="1"/>
</dbReference>
<keyword evidence="2" id="KW-0575">Peroxidase</keyword>
<name>A0A0F4GSN0_9PEZI</name>
<dbReference type="SUPFAM" id="SSF47571">
    <property type="entry name" value="Cloroperoxidase"/>
    <property type="match status" value="1"/>
</dbReference>
<evidence type="ECO:0000256" key="1">
    <source>
        <dbReference type="ARBA" id="ARBA00001970"/>
    </source>
</evidence>
<dbReference type="Gene3D" id="1.10.489.10">
    <property type="entry name" value="Chloroperoxidase-like"/>
    <property type="match status" value="1"/>
</dbReference>
<evidence type="ECO:0000313" key="10">
    <source>
        <dbReference type="EMBL" id="KJY00254.1"/>
    </source>
</evidence>
<dbReference type="Proteomes" id="UP000033647">
    <property type="component" value="Unassembled WGS sequence"/>
</dbReference>
<dbReference type="Pfam" id="PF01328">
    <property type="entry name" value="Peroxidase_2"/>
    <property type="match status" value="1"/>
</dbReference>
<keyword evidence="8" id="KW-0732">Signal</keyword>
<dbReference type="InterPro" id="IPR036851">
    <property type="entry name" value="Chloroperoxidase-like_sf"/>
</dbReference>
<evidence type="ECO:0000256" key="8">
    <source>
        <dbReference type="SAM" id="SignalP"/>
    </source>
</evidence>
<keyword evidence="3" id="KW-0349">Heme</keyword>
<reference evidence="10 11" key="1">
    <citation type="submission" date="2015-03" db="EMBL/GenBank/DDBJ databases">
        <title>RNA-seq based gene annotation and comparative genomics of four Zymoseptoria species reveal species-specific pathogenicity related genes and transposable element activity.</title>
        <authorList>
            <person name="Grandaubert J."/>
            <person name="Bhattacharyya A."/>
            <person name="Stukenbrock E.H."/>
        </authorList>
    </citation>
    <scope>NUCLEOTIDE SEQUENCE [LARGE SCALE GENOMIC DNA]</scope>
    <source>
        <strain evidence="10 11">Zb18110</strain>
    </source>
</reference>
<gene>
    <name evidence="10" type="ORF">TI39_contig338g00005</name>
</gene>
<proteinExistence type="inferred from homology"/>
<keyword evidence="4" id="KW-0479">Metal-binding</keyword>
<evidence type="ECO:0000256" key="2">
    <source>
        <dbReference type="ARBA" id="ARBA00022559"/>
    </source>
</evidence>
<evidence type="ECO:0000256" key="6">
    <source>
        <dbReference type="ARBA" id="ARBA00023004"/>
    </source>
</evidence>
<evidence type="ECO:0000256" key="4">
    <source>
        <dbReference type="ARBA" id="ARBA00022723"/>
    </source>
</evidence>